<dbReference type="Proteomes" id="UP000298061">
    <property type="component" value="Unassembled WGS sequence"/>
</dbReference>
<gene>
    <name evidence="1" type="ORF">EWM64_g4101</name>
</gene>
<evidence type="ECO:0000313" key="2">
    <source>
        <dbReference type="Proteomes" id="UP000298061"/>
    </source>
</evidence>
<evidence type="ECO:0000313" key="1">
    <source>
        <dbReference type="EMBL" id="TFY79914.1"/>
    </source>
</evidence>
<dbReference type="SUPFAM" id="SSF56112">
    <property type="entry name" value="Protein kinase-like (PK-like)"/>
    <property type="match status" value="1"/>
</dbReference>
<dbReference type="AlphaFoldDB" id="A0A4Z0A0C6"/>
<dbReference type="OrthoDB" id="3271031at2759"/>
<proteinExistence type="predicted"/>
<reference evidence="1 2" key="1">
    <citation type="submission" date="2019-02" db="EMBL/GenBank/DDBJ databases">
        <title>Genome sequencing of the rare red list fungi Hericium alpestre (H. flagellum).</title>
        <authorList>
            <person name="Buettner E."/>
            <person name="Kellner H."/>
        </authorList>
    </citation>
    <scope>NUCLEOTIDE SEQUENCE [LARGE SCALE GENOMIC DNA]</scope>
    <source>
        <strain evidence="1 2">DSM 108284</strain>
    </source>
</reference>
<dbReference type="InterPro" id="IPR011009">
    <property type="entry name" value="Kinase-like_dom_sf"/>
</dbReference>
<comment type="caution">
    <text evidence="1">The sequence shown here is derived from an EMBL/GenBank/DDBJ whole genome shotgun (WGS) entry which is preliminary data.</text>
</comment>
<name>A0A4Z0A0C6_9AGAM</name>
<protein>
    <recommendedName>
        <fullName evidence="3">Protein kinase domain-containing protein</fullName>
    </recommendedName>
</protein>
<dbReference type="STRING" id="135208.A0A4Z0A0C6"/>
<dbReference type="EMBL" id="SFCI01000420">
    <property type="protein sequence ID" value="TFY79914.1"/>
    <property type="molecule type" value="Genomic_DNA"/>
</dbReference>
<sequence length="296" mass="33173">MALILSLPTEYPLETLETYTLRNLDTNVSWPSEATFHGEKHLHAAGRIQIDVYRGKLTLSPDGPSIDVVCKIGFGKKAKGRIAHEASLYNGKLRHLQGVYIPLCHGYFVGDTDEGMTGCLLVAYCGEPIREMFMRLPPIFKTGLVHALIAIHDAGVEHRDLAHRNILNCNGLPVIIVFDDAVDHECGRLISIEEGAPAPSFLSDIGCVELYQFFLDLRIWTPAYIMYTGNFQPIELAFDAHALARTAPSHWSPKEALQEAYRVITAHVKKYYPEQYDEWKADLAQGRRVGLRVNIS</sequence>
<organism evidence="1 2">
    <name type="scientific">Hericium alpestre</name>
    <dbReference type="NCBI Taxonomy" id="135208"/>
    <lineage>
        <taxon>Eukaryota</taxon>
        <taxon>Fungi</taxon>
        <taxon>Dikarya</taxon>
        <taxon>Basidiomycota</taxon>
        <taxon>Agaricomycotina</taxon>
        <taxon>Agaricomycetes</taxon>
        <taxon>Russulales</taxon>
        <taxon>Hericiaceae</taxon>
        <taxon>Hericium</taxon>
    </lineage>
</organism>
<accession>A0A4Z0A0C6</accession>
<keyword evidence="2" id="KW-1185">Reference proteome</keyword>
<evidence type="ECO:0008006" key="3">
    <source>
        <dbReference type="Google" id="ProtNLM"/>
    </source>
</evidence>